<protein>
    <recommendedName>
        <fullName evidence="2">OB domain-containing protein</fullName>
    </recommendedName>
</protein>
<name>A0A0F9QNV0_9ZZZZ</name>
<dbReference type="SUPFAM" id="SSF50249">
    <property type="entry name" value="Nucleic acid-binding proteins"/>
    <property type="match status" value="1"/>
</dbReference>
<evidence type="ECO:0000313" key="1">
    <source>
        <dbReference type="EMBL" id="KKN14791.1"/>
    </source>
</evidence>
<dbReference type="InterPro" id="IPR012340">
    <property type="entry name" value="NA-bd_OB-fold"/>
</dbReference>
<organism evidence="1">
    <name type="scientific">marine sediment metagenome</name>
    <dbReference type="NCBI Taxonomy" id="412755"/>
    <lineage>
        <taxon>unclassified sequences</taxon>
        <taxon>metagenomes</taxon>
        <taxon>ecological metagenomes</taxon>
    </lineage>
</organism>
<dbReference type="EMBL" id="LAZR01003782">
    <property type="protein sequence ID" value="KKN14791.1"/>
    <property type="molecule type" value="Genomic_DNA"/>
</dbReference>
<comment type="caution">
    <text evidence="1">The sequence shown here is derived from an EMBL/GenBank/DDBJ whole genome shotgun (WGS) entry which is preliminary data.</text>
</comment>
<proteinExistence type="predicted"/>
<evidence type="ECO:0008006" key="2">
    <source>
        <dbReference type="Google" id="ProtNLM"/>
    </source>
</evidence>
<dbReference type="Gene3D" id="2.40.50.140">
    <property type="entry name" value="Nucleic acid-binding proteins"/>
    <property type="match status" value="1"/>
</dbReference>
<gene>
    <name evidence="1" type="ORF">LCGC14_0992600</name>
</gene>
<accession>A0A0F9QNV0</accession>
<sequence length="147" mass="16356">MIKDLEPNTRFGAIELTIVAKEPPRFLKDDNFNGLRSVAIGRDSTGEIKITLWENEASEVELGDRIRITDGHVDNWMGDKVLSSGRFGYISIIVDDEVYPMERGAKPGEKLPGRAAINMLVQEGILKYDDACPCSNCETIATIIDRI</sequence>
<dbReference type="AlphaFoldDB" id="A0A0F9QNV0"/>
<reference evidence="1" key="1">
    <citation type="journal article" date="2015" name="Nature">
        <title>Complex archaea that bridge the gap between prokaryotes and eukaryotes.</title>
        <authorList>
            <person name="Spang A."/>
            <person name="Saw J.H."/>
            <person name="Jorgensen S.L."/>
            <person name="Zaremba-Niedzwiedzka K."/>
            <person name="Martijn J."/>
            <person name="Lind A.E."/>
            <person name="van Eijk R."/>
            <person name="Schleper C."/>
            <person name="Guy L."/>
            <person name="Ettema T.J."/>
        </authorList>
    </citation>
    <scope>NUCLEOTIDE SEQUENCE</scope>
</reference>